<dbReference type="Proteomes" id="UP000391919">
    <property type="component" value="Unassembled WGS sequence"/>
</dbReference>
<proteinExistence type="predicted"/>
<sequence>MYKLVKPVLKMKEEYKKYLQEWENRGERIVPSKSKLGGRSCEDFIRNLRSQETDAMYRWRFVLATLYVLADENNKIYDARDQA</sequence>
<reference evidence="1 2" key="1">
    <citation type="submission" date="2019-09" db="EMBL/GenBank/DDBJ databases">
        <title>Draft genome sequence of Bacillus sp. JC-7.</title>
        <authorList>
            <person name="Tanaka N."/>
            <person name="Shiwa Y."/>
            <person name="Fujita N."/>
            <person name="Tanasupawat S."/>
        </authorList>
    </citation>
    <scope>NUCLEOTIDE SEQUENCE [LARGE SCALE GENOMIC DNA]</scope>
    <source>
        <strain evidence="1 2">JC-7</strain>
    </source>
</reference>
<evidence type="ECO:0000313" key="1">
    <source>
        <dbReference type="EMBL" id="GER70429.1"/>
    </source>
</evidence>
<dbReference type="EMBL" id="BKZQ01000020">
    <property type="protein sequence ID" value="GER70429.1"/>
    <property type="molecule type" value="Genomic_DNA"/>
</dbReference>
<organism evidence="1 2">
    <name type="scientific">Weizmannia acidilactici</name>
    <dbReference type="NCBI Taxonomy" id="2607726"/>
    <lineage>
        <taxon>Bacteria</taxon>
        <taxon>Bacillati</taxon>
        <taxon>Bacillota</taxon>
        <taxon>Bacilli</taxon>
        <taxon>Bacillales</taxon>
        <taxon>Bacillaceae</taxon>
        <taxon>Heyndrickxia</taxon>
    </lineage>
</organism>
<keyword evidence="2" id="KW-1185">Reference proteome</keyword>
<dbReference type="RefSeq" id="WP_253693759.1">
    <property type="nucleotide sequence ID" value="NZ_BKZP01000001.1"/>
</dbReference>
<name>A0A5J4JG72_9BACI</name>
<comment type="caution">
    <text evidence="1">The sequence shown here is derived from an EMBL/GenBank/DDBJ whole genome shotgun (WGS) entry which is preliminary data.</text>
</comment>
<accession>A0A5J4JG72</accession>
<protein>
    <submittedName>
        <fullName evidence="1">Uncharacterized protein</fullName>
    </submittedName>
</protein>
<gene>
    <name evidence="1" type="ORF">BpJC7_17320</name>
</gene>
<dbReference type="AlphaFoldDB" id="A0A5J4JG72"/>
<evidence type="ECO:0000313" key="2">
    <source>
        <dbReference type="Proteomes" id="UP000391919"/>
    </source>
</evidence>